<evidence type="ECO:0000313" key="2">
    <source>
        <dbReference type="Proteomes" id="UP001304423"/>
    </source>
</evidence>
<dbReference type="AlphaFoldDB" id="A0AAX4F4P9"/>
<dbReference type="Proteomes" id="UP001304423">
    <property type="component" value="Chromosome"/>
</dbReference>
<evidence type="ECO:0000313" key="1">
    <source>
        <dbReference type="EMBL" id="WOA54315.1"/>
    </source>
</evidence>
<dbReference type="EMBL" id="CP136339">
    <property type="protein sequence ID" value="WOA54315.1"/>
    <property type="molecule type" value="Genomic_DNA"/>
</dbReference>
<proteinExistence type="predicted"/>
<gene>
    <name evidence="1" type="ORF">RXA29_08910</name>
</gene>
<protein>
    <submittedName>
        <fullName evidence="1">Uncharacterized protein</fullName>
    </submittedName>
</protein>
<name>A0AAX4F4P9_9GAMM</name>
<reference evidence="1" key="1">
    <citation type="submission" date="2023-10" db="EMBL/GenBank/DDBJ databases">
        <title>Clonality and diversity in the soft rot Dickeya solani phytopathogen.</title>
        <authorList>
            <person name="Pedron J."/>
            <person name="Van Gijsegem F."/>
            <person name="Portier P."/>
            <person name="Taghouti G."/>
        </authorList>
    </citation>
    <scope>NUCLEOTIDE SEQUENCE</scope>
    <source>
        <strain evidence="1">CFBP5647</strain>
    </source>
</reference>
<organism evidence="1 2">
    <name type="scientific">Dickeya solani</name>
    <dbReference type="NCBI Taxonomy" id="1089444"/>
    <lineage>
        <taxon>Bacteria</taxon>
        <taxon>Pseudomonadati</taxon>
        <taxon>Pseudomonadota</taxon>
        <taxon>Gammaproteobacteria</taxon>
        <taxon>Enterobacterales</taxon>
        <taxon>Pectobacteriaceae</taxon>
        <taxon>Dickeya</taxon>
    </lineage>
</organism>
<sequence>MSQYQRVKLLFYVRKIDHAGVLMNEKNRKMVCMPEHSDSDKNANRAVK</sequence>
<accession>A0AAX4F4P9</accession>
<dbReference type="RefSeq" id="WP_316394259.1">
    <property type="nucleotide sequence ID" value="NZ_CP136339.1"/>
</dbReference>